<dbReference type="Gene3D" id="3.10.560.10">
    <property type="entry name" value="Outer membrane lipoprotein wza domain like"/>
    <property type="match status" value="4"/>
</dbReference>
<dbReference type="Pfam" id="PF02563">
    <property type="entry name" value="Poly_export"/>
    <property type="match status" value="1"/>
</dbReference>
<protein>
    <recommendedName>
        <fullName evidence="6">Soluble ligand binding domain-containing protein</fullName>
    </recommendedName>
</protein>
<dbReference type="InterPro" id="IPR049712">
    <property type="entry name" value="Poly_export"/>
</dbReference>
<evidence type="ECO:0000313" key="5">
    <source>
        <dbReference type="EMBL" id="SVA61538.1"/>
    </source>
</evidence>
<keyword evidence="2" id="KW-0175">Coiled coil</keyword>
<dbReference type="Pfam" id="PF10531">
    <property type="entry name" value="SLBB"/>
    <property type="match status" value="3"/>
</dbReference>
<evidence type="ECO:0000256" key="2">
    <source>
        <dbReference type="SAM" id="Coils"/>
    </source>
</evidence>
<feature type="coiled-coil region" evidence="2">
    <location>
        <begin position="63"/>
        <end position="90"/>
    </location>
</feature>
<dbReference type="InterPro" id="IPR003715">
    <property type="entry name" value="Poly_export_N"/>
</dbReference>
<dbReference type="EMBL" id="UINC01014430">
    <property type="protein sequence ID" value="SVA61538.1"/>
    <property type="molecule type" value="Genomic_DNA"/>
</dbReference>
<reference evidence="5" key="1">
    <citation type="submission" date="2018-05" db="EMBL/GenBank/DDBJ databases">
        <authorList>
            <person name="Lanie J.A."/>
            <person name="Ng W.-L."/>
            <person name="Kazmierczak K.M."/>
            <person name="Andrzejewski T.M."/>
            <person name="Davidsen T.M."/>
            <person name="Wayne K.J."/>
            <person name="Tettelin H."/>
            <person name="Glass J.I."/>
            <person name="Rusch D."/>
            <person name="Podicherti R."/>
            <person name="Tsui H.-C.T."/>
            <person name="Winkler M.E."/>
        </authorList>
    </citation>
    <scope>NUCLEOTIDE SEQUENCE</scope>
</reference>
<evidence type="ECO:0000256" key="1">
    <source>
        <dbReference type="ARBA" id="ARBA00022729"/>
    </source>
</evidence>
<accession>A0A381XA41</accession>
<dbReference type="PANTHER" id="PTHR33619">
    <property type="entry name" value="POLYSACCHARIDE EXPORT PROTEIN GFCE-RELATED"/>
    <property type="match status" value="1"/>
</dbReference>
<feature type="domain" description="Soluble ligand binding" evidence="4">
    <location>
        <begin position="280"/>
        <end position="324"/>
    </location>
</feature>
<feature type="domain" description="Soluble ligand binding" evidence="4">
    <location>
        <begin position="365"/>
        <end position="404"/>
    </location>
</feature>
<dbReference type="InterPro" id="IPR019554">
    <property type="entry name" value="Soluble_ligand-bd"/>
</dbReference>
<evidence type="ECO:0008006" key="6">
    <source>
        <dbReference type="Google" id="ProtNLM"/>
    </source>
</evidence>
<gene>
    <name evidence="5" type="ORF">METZ01_LOCUS114392</name>
</gene>
<name>A0A381XA41_9ZZZZ</name>
<sequence>MKKIFRFPLLLVLFISTFVLSQEQLDEDFLKSLPEEIRNDFIREMGENNEVKDEIYNAPRTSIDTLESNLQKIQLQLTQIERSIEIEQDSGELKRFGPDFFNSTQSTFMPVNEPNFASDYVVDRGDTLKIQMVGQRNEVISSIIQKDGTINIPEVAAINVAGLSLKDAGDLIQANLAESFIGIKSFTTLTHMRNINVLVIGNTVSPGVYTFNGGSNVLSVLNASGGVNEQGSFRSVQIKRNNKIIDDIDLYDVLINGNLKFTHGLRSGDAVIVQSKGPEVSISGGVNNPGIYELKRSGDSADTMIKFAGGLIPGNIEKVLVERKNSGKKDVIEINTSELSKFNLTNGDDVKVPSYSSASNPIHTVEITGEVVLPGKYTIADGETLTSVVKRAGGYTNNAYAYGGVLTRQTAKKIEKIINERIYQDMIKFIATSANAKEIVSGGGNTLPLILSEFKNFQPVGRVTAEFDLTKLKHNQALDTKLQNDDVIHIPAFSQEIYVLGEVITPGARLYDPASKAKDYINKSGGLGIYGDKKRIVIIAPNGDSYLWEDTLFSFQQSKFDIIPGTVIYIPREIGKLDGLNYASAVAPIFSSLALSLASLNSINN</sequence>
<dbReference type="AlphaFoldDB" id="A0A381XA41"/>
<dbReference type="GO" id="GO:0015159">
    <property type="term" value="F:polysaccharide transmembrane transporter activity"/>
    <property type="evidence" value="ECO:0007669"/>
    <property type="project" value="InterPro"/>
</dbReference>
<evidence type="ECO:0000259" key="3">
    <source>
        <dbReference type="Pfam" id="PF02563"/>
    </source>
</evidence>
<evidence type="ECO:0000259" key="4">
    <source>
        <dbReference type="Pfam" id="PF10531"/>
    </source>
</evidence>
<feature type="domain" description="Soluble ligand binding" evidence="4">
    <location>
        <begin position="199"/>
        <end position="240"/>
    </location>
</feature>
<feature type="domain" description="Polysaccharide export protein N-terminal" evidence="3">
    <location>
        <begin position="117"/>
        <end position="180"/>
    </location>
</feature>
<proteinExistence type="predicted"/>
<keyword evidence="1" id="KW-0732">Signal</keyword>
<organism evidence="5">
    <name type="scientific">marine metagenome</name>
    <dbReference type="NCBI Taxonomy" id="408172"/>
    <lineage>
        <taxon>unclassified sequences</taxon>
        <taxon>metagenomes</taxon>
        <taxon>ecological metagenomes</taxon>
    </lineage>
</organism>
<dbReference type="PANTHER" id="PTHR33619:SF3">
    <property type="entry name" value="POLYSACCHARIDE EXPORT PROTEIN GFCE-RELATED"/>
    <property type="match status" value="1"/>
</dbReference>